<dbReference type="AlphaFoldDB" id="A0A0A9FKN1"/>
<reference evidence="1" key="1">
    <citation type="submission" date="2014-09" db="EMBL/GenBank/DDBJ databases">
        <authorList>
            <person name="Magalhaes I.L.F."/>
            <person name="Oliveira U."/>
            <person name="Santos F.R."/>
            <person name="Vidigal T.H.D.A."/>
            <person name="Brescovit A.D."/>
            <person name="Santos A.J."/>
        </authorList>
    </citation>
    <scope>NUCLEOTIDE SEQUENCE</scope>
    <source>
        <tissue evidence="1">Shoot tissue taken approximately 20 cm above the soil surface</tissue>
    </source>
</reference>
<sequence length="39" mass="4365">MLLMKSSMDKVLALHGVASRQLTYEKLSAQFRLVFVGPV</sequence>
<evidence type="ECO:0000313" key="1">
    <source>
        <dbReference type="EMBL" id="JAE11789.1"/>
    </source>
</evidence>
<dbReference type="EMBL" id="GBRH01186107">
    <property type="protein sequence ID" value="JAE11789.1"/>
    <property type="molecule type" value="Transcribed_RNA"/>
</dbReference>
<organism evidence="1">
    <name type="scientific">Arundo donax</name>
    <name type="common">Giant reed</name>
    <name type="synonym">Donax arundinaceus</name>
    <dbReference type="NCBI Taxonomy" id="35708"/>
    <lineage>
        <taxon>Eukaryota</taxon>
        <taxon>Viridiplantae</taxon>
        <taxon>Streptophyta</taxon>
        <taxon>Embryophyta</taxon>
        <taxon>Tracheophyta</taxon>
        <taxon>Spermatophyta</taxon>
        <taxon>Magnoliopsida</taxon>
        <taxon>Liliopsida</taxon>
        <taxon>Poales</taxon>
        <taxon>Poaceae</taxon>
        <taxon>PACMAD clade</taxon>
        <taxon>Arundinoideae</taxon>
        <taxon>Arundineae</taxon>
        <taxon>Arundo</taxon>
    </lineage>
</organism>
<proteinExistence type="predicted"/>
<protein>
    <submittedName>
        <fullName evidence="1">Uncharacterized protein</fullName>
    </submittedName>
</protein>
<reference evidence="1" key="2">
    <citation type="journal article" date="2015" name="Data Brief">
        <title>Shoot transcriptome of the giant reed, Arundo donax.</title>
        <authorList>
            <person name="Barrero R.A."/>
            <person name="Guerrero F.D."/>
            <person name="Moolhuijzen P."/>
            <person name="Goolsby J.A."/>
            <person name="Tidwell J."/>
            <person name="Bellgard S.E."/>
            <person name="Bellgard M.I."/>
        </authorList>
    </citation>
    <scope>NUCLEOTIDE SEQUENCE</scope>
    <source>
        <tissue evidence="1">Shoot tissue taken approximately 20 cm above the soil surface</tissue>
    </source>
</reference>
<name>A0A0A9FKN1_ARUDO</name>
<accession>A0A0A9FKN1</accession>